<evidence type="ECO:0000256" key="3">
    <source>
        <dbReference type="ARBA" id="ARBA00022525"/>
    </source>
</evidence>
<dbReference type="EMBL" id="JBHMBS010000055">
    <property type="protein sequence ID" value="MFB9682324.1"/>
    <property type="molecule type" value="Genomic_DNA"/>
</dbReference>
<keyword evidence="6" id="KW-0378">Hydrolase</keyword>
<comment type="function">
    <text evidence="9">Involved in degradation of plant cell walls. Hydrolyzes the feruloyl-arabinose ester bond in arabinoxylans, and the feruloyl-galactose ester bond in pectin. Active against paranitrophenyl-acetate, methyl ferulate and wheat arabinoxylan.</text>
</comment>
<dbReference type="InterPro" id="IPR000772">
    <property type="entry name" value="Ricin_B_lectin"/>
</dbReference>
<evidence type="ECO:0000256" key="6">
    <source>
        <dbReference type="ARBA" id="ARBA00022801"/>
    </source>
</evidence>
<dbReference type="InterPro" id="IPR043595">
    <property type="entry name" value="FaeB/C/D"/>
</dbReference>
<dbReference type="InterPro" id="IPR006311">
    <property type="entry name" value="TAT_signal"/>
</dbReference>
<keyword evidence="7" id="KW-0119">Carbohydrate metabolism</keyword>
<dbReference type="CDD" id="cd23418">
    <property type="entry name" value="beta-trefoil_Ricin_XLN-like"/>
    <property type="match status" value="1"/>
</dbReference>
<gene>
    <name evidence="13" type="ORF">ACFFRH_43245</name>
</gene>
<sequence length="457" mass="47792">MSKRRSLLGAIAAAALLVLSTGHAALSNSVGGTAAAASSAGARALAPTAGCGKAPTLASGTHTIQSGGKTRSYILRLPDNYNNNTPYRVFFGFHWRGGTMNDVDSGGTSGYPWSFYGMRQQSNNNGIFVAPQGIGNGWANSGNEDVVLVDDLNRLLDSSLCVDTSQRFAMGFSYGGGMSYSLACSRATVFRAVAVYSGAQLSGCSDGSQPIAYMGLHGISDSVLNISQGRSLRDRFVRNNGCTAQNPPEPGSGSRTHITTTYSGCRSGYPVVWAAFDNGHMPGPVDGTYSESGITTWTKGEVWRFFSQFGGTQPPDPTPTPTPTVTPTPGTGAIRGVGSGRCLDVSGASQANGAQVQIWDCNGQANQQWATTGASELRVYGNKCLDVANQSTANGAAVQIWDCNGQNNQKWRLNSDGTITAVGANKCLDVPNSATANGTKLSIWTCNGGANQRWTRT</sequence>
<feature type="signal peptide" evidence="11">
    <location>
        <begin position="1"/>
        <end position="24"/>
    </location>
</feature>
<evidence type="ECO:0000256" key="11">
    <source>
        <dbReference type="SAM" id="SignalP"/>
    </source>
</evidence>
<dbReference type="PANTHER" id="PTHR38050:SF1">
    <property type="entry name" value="FERULOYL ESTERASE C"/>
    <property type="match status" value="1"/>
</dbReference>
<keyword evidence="14" id="KW-1185">Reference proteome</keyword>
<evidence type="ECO:0000256" key="10">
    <source>
        <dbReference type="SAM" id="MobiDB-lite"/>
    </source>
</evidence>
<keyword evidence="3" id="KW-0964">Secreted</keyword>
<dbReference type="SUPFAM" id="SSF50370">
    <property type="entry name" value="Ricin B-like lectins"/>
    <property type="match status" value="1"/>
</dbReference>
<evidence type="ECO:0000256" key="7">
    <source>
        <dbReference type="ARBA" id="ARBA00023277"/>
    </source>
</evidence>
<evidence type="ECO:0000313" key="13">
    <source>
        <dbReference type="EMBL" id="MFB9682324.1"/>
    </source>
</evidence>
<evidence type="ECO:0000256" key="8">
    <source>
        <dbReference type="ARBA" id="ARBA00023326"/>
    </source>
</evidence>
<proteinExistence type="inferred from homology"/>
<dbReference type="SMART" id="SM00458">
    <property type="entry name" value="RICIN"/>
    <property type="match status" value="1"/>
</dbReference>
<name>A0ABV5TT73_9ACTN</name>
<evidence type="ECO:0000259" key="12">
    <source>
        <dbReference type="SMART" id="SM00458"/>
    </source>
</evidence>
<dbReference type="InterPro" id="IPR029058">
    <property type="entry name" value="AB_hydrolase_fold"/>
</dbReference>
<evidence type="ECO:0000256" key="4">
    <source>
        <dbReference type="ARBA" id="ARBA00022651"/>
    </source>
</evidence>
<feature type="domain" description="Ricin B lectin" evidence="12">
    <location>
        <begin position="331"/>
        <end position="457"/>
    </location>
</feature>
<dbReference type="NCBIfam" id="NF035930">
    <property type="entry name" value="lectin_2"/>
    <property type="match status" value="1"/>
</dbReference>
<dbReference type="Proteomes" id="UP001589610">
    <property type="component" value="Unassembled WGS sequence"/>
</dbReference>
<dbReference type="RefSeq" id="WP_386163949.1">
    <property type="nucleotide sequence ID" value="NZ_JBHMBS010000055.1"/>
</dbReference>
<keyword evidence="8" id="KW-0624">Polysaccharide degradation</keyword>
<dbReference type="Gene3D" id="3.40.50.1820">
    <property type="entry name" value="alpha/beta hydrolase"/>
    <property type="match status" value="1"/>
</dbReference>
<dbReference type="InterPro" id="IPR035992">
    <property type="entry name" value="Ricin_B-like_lectins"/>
</dbReference>
<keyword evidence="4" id="KW-0858">Xylan degradation</keyword>
<evidence type="ECO:0000256" key="5">
    <source>
        <dbReference type="ARBA" id="ARBA00022729"/>
    </source>
</evidence>
<dbReference type="PANTHER" id="PTHR38050">
    <property type="match status" value="1"/>
</dbReference>
<reference evidence="13 14" key="1">
    <citation type="submission" date="2024-09" db="EMBL/GenBank/DDBJ databases">
        <authorList>
            <person name="Sun Q."/>
            <person name="Mori K."/>
        </authorList>
    </citation>
    <scope>NUCLEOTIDE SEQUENCE [LARGE SCALE GENOMIC DNA]</scope>
    <source>
        <strain evidence="13 14">JCM 3028</strain>
    </source>
</reference>
<feature type="region of interest" description="Disordered" evidence="10">
    <location>
        <begin position="311"/>
        <end position="331"/>
    </location>
</feature>
<evidence type="ECO:0000313" key="14">
    <source>
        <dbReference type="Proteomes" id="UP001589610"/>
    </source>
</evidence>
<feature type="chain" id="PRO_5045415706" evidence="11">
    <location>
        <begin position="25"/>
        <end position="457"/>
    </location>
</feature>
<evidence type="ECO:0000256" key="1">
    <source>
        <dbReference type="ARBA" id="ARBA00004613"/>
    </source>
</evidence>
<dbReference type="Gene3D" id="2.80.10.50">
    <property type="match status" value="2"/>
</dbReference>
<keyword evidence="5 11" id="KW-0732">Signal</keyword>
<accession>A0ABV5TT73</accession>
<dbReference type="SUPFAM" id="SSF53474">
    <property type="entry name" value="alpha/beta-Hydrolases"/>
    <property type="match status" value="1"/>
</dbReference>
<protein>
    <submittedName>
        <fullName evidence="13">Lectin</fullName>
    </submittedName>
</protein>
<feature type="compositionally biased region" description="Pro residues" evidence="10">
    <location>
        <begin position="314"/>
        <end position="326"/>
    </location>
</feature>
<dbReference type="PROSITE" id="PS50231">
    <property type="entry name" value="RICIN_B_LECTIN"/>
    <property type="match status" value="1"/>
</dbReference>
<evidence type="ECO:0000256" key="2">
    <source>
        <dbReference type="ARBA" id="ARBA00010278"/>
    </source>
</evidence>
<dbReference type="Pfam" id="PF00652">
    <property type="entry name" value="Ricin_B_lectin"/>
    <property type="match status" value="1"/>
</dbReference>
<comment type="subcellular location">
    <subcellularLocation>
        <location evidence="1">Secreted</location>
    </subcellularLocation>
</comment>
<organism evidence="13 14">
    <name type="scientific">Streptosporangium vulgare</name>
    <dbReference type="NCBI Taxonomy" id="46190"/>
    <lineage>
        <taxon>Bacteria</taxon>
        <taxon>Bacillati</taxon>
        <taxon>Actinomycetota</taxon>
        <taxon>Actinomycetes</taxon>
        <taxon>Streptosporangiales</taxon>
        <taxon>Streptosporangiaceae</taxon>
        <taxon>Streptosporangium</taxon>
    </lineage>
</organism>
<dbReference type="PROSITE" id="PS51318">
    <property type="entry name" value="TAT"/>
    <property type="match status" value="1"/>
</dbReference>
<comment type="caution">
    <text evidence="13">The sequence shown here is derived from an EMBL/GenBank/DDBJ whole genome shotgun (WGS) entry which is preliminary data.</text>
</comment>
<evidence type="ECO:0000256" key="9">
    <source>
        <dbReference type="ARBA" id="ARBA00025250"/>
    </source>
</evidence>
<comment type="similarity">
    <text evidence="2">Belongs to the faeC family.</text>
</comment>